<feature type="domain" description="KIB1-4 beta-propeller" evidence="1">
    <location>
        <begin position="66"/>
        <end position="259"/>
    </location>
</feature>
<dbReference type="EMBL" id="JABCRI010000001">
    <property type="protein sequence ID" value="KAF8412280.1"/>
    <property type="molecule type" value="Genomic_DNA"/>
</dbReference>
<evidence type="ECO:0000313" key="2">
    <source>
        <dbReference type="EMBL" id="KAF8412280.1"/>
    </source>
</evidence>
<gene>
    <name evidence="2" type="ORF">HHK36_000241</name>
</gene>
<dbReference type="AlphaFoldDB" id="A0A834ZRK9"/>
<dbReference type="Gene3D" id="1.20.1280.50">
    <property type="match status" value="1"/>
</dbReference>
<protein>
    <recommendedName>
        <fullName evidence="1">KIB1-4 beta-propeller domain-containing protein</fullName>
    </recommendedName>
</protein>
<sequence length="474" mass="53734">MSNWSELPNDLLGLIAKRVIIYEDFVAFGGVCNSWRSVAVRQNFTPSPQLPWLMLPEQKNSNNRAFFSLSKGMVHERPLPEARGKRCWGSQGWLVTFSIDFNISPLNPFTGLQIQLPPHRTFKHHYVTSEEDEFGYTPTLLQEVYIKKAIVSSSPSSSSDYVVMVIHGPNIQLAFARPGDDAWTTIEKTRPGSYFDVIFYKEKFYAVNSLGDVVVYDVQGPNPTELQIIAKLPDFDSNIYLVESSGELLVVSRLFTVNECLGRSIQLRYSGIWQVMQVNGNLATFDRLYRSSRLNCGGGIQMVLHECIVTQLKGTHVGCNVDIASVQAHGSDAMVDEENCVFFLPHHPRSQICEPPFFLFMKGTVIDDYDYVFSENGFVAHKDGKAYWRPDLIEKFTWELATFIKILLPKSVLQASISVLEEQLNHLLREVKVCYFMDHADRIDADTFVLSLILVGYHPATYELEKGCTTFPIP</sequence>
<dbReference type="PANTHER" id="PTHR44259:SF114">
    <property type="entry name" value="OS06G0707300 PROTEIN"/>
    <property type="match status" value="1"/>
</dbReference>
<proteinExistence type="predicted"/>
<dbReference type="InterPro" id="IPR005174">
    <property type="entry name" value="KIB1-4_b-propeller"/>
</dbReference>
<reference evidence="2 3" key="1">
    <citation type="submission" date="2020-04" db="EMBL/GenBank/DDBJ databases">
        <title>Plant Genome Project.</title>
        <authorList>
            <person name="Zhang R.-G."/>
        </authorList>
    </citation>
    <scope>NUCLEOTIDE SEQUENCE [LARGE SCALE GENOMIC DNA]</scope>
    <source>
        <strain evidence="2">YNK0</strain>
        <tissue evidence="2">Leaf</tissue>
    </source>
</reference>
<organism evidence="2 3">
    <name type="scientific">Tetracentron sinense</name>
    <name type="common">Spur-leaf</name>
    <dbReference type="NCBI Taxonomy" id="13715"/>
    <lineage>
        <taxon>Eukaryota</taxon>
        <taxon>Viridiplantae</taxon>
        <taxon>Streptophyta</taxon>
        <taxon>Embryophyta</taxon>
        <taxon>Tracheophyta</taxon>
        <taxon>Spermatophyta</taxon>
        <taxon>Magnoliopsida</taxon>
        <taxon>Trochodendrales</taxon>
        <taxon>Trochodendraceae</taxon>
        <taxon>Tetracentron</taxon>
    </lineage>
</organism>
<dbReference type="Proteomes" id="UP000655225">
    <property type="component" value="Unassembled WGS sequence"/>
</dbReference>
<dbReference type="OrthoDB" id="642536at2759"/>
<comment type="caution">
    <text evidence="2">The sequence shown here is derived from an EMBL/GenBank/DDBJ whole genome shotgun (WGS) entry which is preliminary data.</text>
</comment>
<dbReference type="PANTHER" id="PTHR44259">
    <property type="entry name" value="OS07G0183000 PROTEIN-RELATED"/>
    <property type="match status" value="1"/>
</dbReference>
<evidence type="ECO:0000259" key="1">
    <source>
        <dbReference type="Pfam" id="PF03478"/>
    </source>
</evidence>
<keyword evidence="3" id="KW-1185">Reference proteome</keyword>
<name>A0A834ZRK9_TETSI</name>
<evidence type="ECO:0000313" key="3">
    <source>
        <dbReference type="Proteomes" id="UP000655225"/>
    </source>
</evidence>
<dbReference type="Pfam" id="PF03478">
    <property type="entry name" value="Beta-prop_KIB1-4"/>
    <property type="match status" value="1"/>
</dbReference>
<accession>A0A834ZRK9</accession>
<dbReference type="InterPro" id="IPR050942">
    <property type="entry name" value="F-box_BR-signaling"/>
</dbReference>